<evidence type="ECO:0000313" key="6">
    <source>
        <dbReference type="EMBL" id="QDU84369.1"/>
    </source>
</evidence>
<comment type="similarity">
    <text evidence="1">Belongs to the ABC transporter superfamily.</text>
</comment>
<gene>
    <name evidence="6" type="primary">yxlF_4</name>
    <name evidence="6" type="ORF">Pla163_14760</name>
</gene>
<dbReference type="Pfam" id="PF00005">
    <property type="entry name" value="ABC_tran"/>
    <property type="match status" value="1"/>
</dbReference>
<keyword evidence="4 6" id="KW-0067">ATP-binding</keyword>
<dbReference type="InterPro" id="IPR027417">
    <property type="entry name" value="P-loop_NTPase"/>
</dbReference>
<keyword evidence="7" id="KW-1185">Reference proteome</keyword>
<evidence type="ECO:0000259" key="5">
    <source>
        <dbReference type="PROSITE" id="PS50893"/>
    </source>
</evidence>
<dbReference type="EMBL" id="CP036290">
    <property type="protein sequence ID" value="QDU84369.1"/>
    <property type="molecule type" value="Genomic_DNA"/>
</dbReference>
<dbReference type="PROSITE" id="PS00211">
    <property type="entry name" value="ABC_TRANSPORTER_1"/>
    <property type="match status" value="1"/>
</dbReference>
<evidence type="ECO:0000313" key="7">
    <source>
        <dbReference type="Proteomes" id="UP000319342"/>
    </source>
</evidence>
<dbReference type="SMART" id="SM00382">
    <property type="entry name" value="AAA"/>
    <property type="match status" value="1"/>
</dbReference>
<dbReference type="PROSITE" id="PS50893">
    <property type="entry name" value="ABC_TRANSPORTER_2"/>
    <property type="match status" value="1"/>
</dbReference>
<keyword evidence="6" id="KW-0378">Hydrolase</keyword>
<protein>
    <submittedName>
        <fullName evidence="6">Putative ABC transporter ATP-binding protein YxlF</fullName>
        <ecNumber evidence="6">3.6.3.-</ecNumber>
    </submittedName>
</protein>
<dbReference type="OrthoDB" id="9795548at2"/>
<evidence type="ECO:0000256" key="3">
    <source>
        <dbReference type="ARBA" id="ARBA00022741"/>
    </source>
</evidence>
<organism evidence="6 7">
    <name type="scientific">Rohdeia mirabilis</name>
    <dbReference type="NCBI Taxonomy" id="2528008"/>
    <lineage>
        <taxon>Bacteria</taxon>
        <taxon>Pseudomonadati</taxon>
        <taxon>Planctomycetota</taxon>
        <taxon>Planctomycetia</taxon>
        <taxon>Planctomycetia incertae sedis</taxon>
        <taxon>Rohdeia</taxon>
    </lineage>
</organism>
<dbReference type="InterPro" id="IPR017871">
    <property type="entry name" value="ABC_transporter-like_CS"/>
</dbReference>
<proteinExistence type="inferred from homology"/>
<evidence type="ECO:0000256" key="4">
    <source>
        <dbReference type="ARBA" id="ARBA00022840"/>
    </source>
</evidence>
<dbReference type="AlphaFoldDB" id="A0A518CYQ9"/>
<dbReference type="RefSeq" id="WP_145185761.1">
    <property type="nucleotide sequence ID" value="NZ_CP036290.1"/>
</dbReference>
<keyword evidence="2" id="KW-0813">Transport</keyword>
<dbReference type="Gene3D" id="3.40.50.300">
    <property type="entry name" value="P-loop containing nucleotide triphosphate hydrolases"/>
    <property type="match status" value="1"/>
</dbReference>
<dbReference type="InterPro" id="IPR003593">
    <property type="entry name" value="AAA+_ATPase"/>
</dbReference>
<evidence type="ECO:0000256" key="1">
    <source>
        <dbReference type="ARBA" id="ARBA00005417"/>
    </source>
</evidence>
<reference evidence="6 7" key="1">
    <citation type="submission" date="2019-02" db="EMBL/GenBank/DDBJ databases">
        <title>Deep-cultivation of Planctomycetes and their phenomic and genomic characterization uncovers novel biology.</title>
        <authorList>
            <person name="Wiegand S."/>
            <person name="Jogler M."/>
            <person name="Boedeker C."/>
            <person name="Pinto D."/>
            <person name="Vollmers J."/>
            <person name="Rivas-Marin E."/>
            <person name="Kohn T."/>
            <person name="Peeters S.H."/>
            <person name="Heuer A."/>
            <person name="Rast P."/>
            <person name="Oberbeckmann S."/>
            <person name="Bunk B."/>
            <person name="Jeske O."/>
            <person name="Meyerdierks A."/>
            <person name="Storesund J.E."/>
            <person name="Kallscheuer N."/>
            <person name="Luecker S."/>
            <person name="Lage O.M."/>
            <person name="Pohl T."/>
            <person name="Merkel B.J."/>
            <person name="Hornburger P."/>
            <person name="Mueller R.-W."/>
            <person name="Bruemmer F."/>
            <person name="Labrenz M."/>
            <person name="Spormann A.M."/>
            <person name="Op den Camp H."/>
            <person name="Overmann J."/>
            <person name="Amann R."/>
            <person name="Jetten M.S.M."/>
            <person name="Mascher T."/>
            <person name="Medema M.H."/>
            <person name="Devos D.P."/>
            <person name="Kaster A.-K."/>
            <person name="Ovreas L."/>
            <person name="Rohde M."/>
            <person name="Galperin M.Y."/>
            <person name="Jogler C."/>
        </authorList>
    </citation>
    <scope>NUCLEOTIDE SEQUENCE [LARGE SCALE GENOMIC DNA]</scope>
    <source>
        <strain evidence="6 7">Pla163</strain>
    </source>
</reference>
<sequence length="318" mass="34451">MVATTKEPLLEVDTITKSFGRHVAVSQVSFSVPAGAVCGFIGPNGAGKTTTMRIAATLELPDRGDVRVAGRSALLDPRGVRRMIGFMPDAYGTYAATTVAEYVDFFARAFGLKGKERLRAIDSVTDFTGLRPLLEKPISGLSKGMKQRLSLAKTLLNDPSILILDEPASGLDPRARVELRELIRILADQGKAVLVSSHILTELSEICDEVAVIESGTIQATGDIATLSAGADAAKGMQVRARFLTDVDAAQRFLAEQNFVVGTRREREGVVFGFKGDQEALADLLERTVREGLRPVEFHGERIDLEDLFLHLTQGKLQ</sequence>
<feature type="domain" description="ABC transporter" evidence="5">
    <location>
        <begin position="10"/>
        <end position="240"/>
    </location>
</feature>
<dbReference type="GO" id="GO:0005524">
    <property type="term" value="F:ATP binding"/>
    <property type="evidence" value="ECO:0007669"/>
    <property type="project" value="UniProtKB-KW"/>
</dbReference>
<evidence type="ECO:0000256" key="2">
    <source>
        <dbReference type="ARBA" id="ARBA00022448"/>
    </source>
</evidence>
<keyword evidence="3" id="KW-0547">Nucleotide-binding</keyword>
<name>A0A518CYQ9_9BACT</name>
<dbReference type="SUPFAM" id="SSF52540">
    <property type="entry name" value="P-loop containing nucleoside triphosphate hydrolases"/>
    <property type="match status" value="1"/>
</dbReference>
<dbReference type="PANTHER" id="PTHR43335">
    <property type="entry name" value="ABC TRANSPORTER, ATP-BINDING PROTEIN"/>
    <property type="match status" value="1"/>
</dbReference>
<dbReference type="GO" id="GO:0016887">
    <property type="term" value="F:ATP hydrolysis activity"/>
    <property type="evidence" value="ECO:0007669"/>
    <property type="project" value="InterPro"/>
</dbReference>
<dbReference type="EC" id="3.6.3.-" evidence="6"/>
<dbReference type="InterPro" id="IPR003439">
    <property type="entry name" value="ABC_transporter-like_ATP-bd"/>
</dbReference>
<accession>A0A518CYQ9</accession>
<dbReference type="CDD" id="cd03230">
    <property type="entry name" value="ABC_DR_subfamily_A"/>
    <property type="match status" value="1"/>
</dbReference>
<dbReference type="Proteomes" id="UP000319342">
    <property type="component" value="Chromosome"/>
</dbReference>
<dbReference type="PANTHER" id="PTHR43335:SF3">
    <property type="entry name" value="ABC TRANSPORTER"/>
    <property type="match status" value="1"/>
</dbReference>